<keyword evidence="8" id="KW-0032">Aminotransferase</keyword>
<dbReference type="InterPro" id="IPR000310">
    <property type="entry name" value="Orn/Lys/Arg_deCO2ase_major_dom"/>
</dbReference>
<keyword evidence="4" id="KW-0663">Pyridoxal phosphate</keyword>
<comment type="caution">
    <text evidence="8">The sequence shown here is derived from an EMBL/GenBank/DDBJ whole genome shotgun (WGS) entry which is preliminary data.</text>
</comment>
<dbReference type="SUPFAM" id="SSF55904">
    <property type="entry name" value="Ornithine decarboxylase C-terminal domain"/>
    <property type="match status" value="1"/>
</dbReference>
<evidence type="ECO:0000313" key="8">
    <source>
        <dbReference type="EMBL" id="MCC2254262.1"/>
    </source>
</evidence>
<dbReference type="InterPro" id="IPR015424">
    <property type="entry name" value="PyrdxlP-dep_Trfase"/>
</dbReference>
<dbReference type="Gene3D" id="3.40.640.10">
    <property type="entry name" value="Type I PLP-dependent aspartate aminotransferase-like (Major domain)"/>
    <property type="match status" value="1"/>
</dbReference>
<dbReference type="Pfam" id="PF03711">
    <property type="entry name" value="OKR_DC_1_C"/>
    <property type="match status" value="1"/>
</dbReference>
<evidence type="ECO:0000256" key="2">
    <source>
        <dbReference type="ARBA" id="ARBA00010671"/>
    </source>
</evidence>
<evidence type="ECO:0000259" key="7">
    <source>
        <dbReference type="Pfam" id="PF03711"/>
    </source>
</evidence>
<reference evidence="8 9" key="1">
    <citation type="submission" date="2021-10" db="EMBL/GenBank/DDBJ databases">
        <title>Anaerobic single-cell dispensing facilitates the cultivation of human gut bacteria.</title>
        <authorList>
            <person name="Afrizal A."/>
        </authorList>
    </citation>
    <scope>NUCLEOTIDE SEQUENCE [LARGE SCALE GENOMIC DNA]</scope>
    <source>
        <strain evidence="8 9">CLA-AA-H200</strain>
    </source>
</reference>
<dbReference type="Pfam" id="PF01276">
    <property type="entry name" value="OKR_DC_1"/>
    <property type="match status" value="1"/>
</dbReference>
<comment type="similarity">
    <text evidence="2">Belongs to the Orn/Lys/Arg decarboxylase class-I family.</text>
</comment>
<accession>A0ABS8FW37</accession>
<dbReference type="EMBL" id="JAJEQX010000010">
    <property type="protein sequence ID" value="MCC2254262.1"/>
    <property type="molecule type" value="Genomic_DNA"/>
</dbReference>
<dbReference type="PANTHER" id="PTHR43277:SF4">
    <property type="entry name" value="ARGININE DECARBOXYLASE"/>
    <property type="match status" value="1"/>
</dbReference>
<dbReference type="Proteomes" id="UP001198151">
    <property type="component" value="Unassembled WGS sequence"/>
</dbReference>
<evidence type="ECO:0000256" key="3">
    <source>
        <dbReference type="ARBA" id="ARBA00022793"/>
    </source>
</evidence>
<sequence>MKYLYDKLKKYSESGYYGFHMPGHKRNPALTGAELPYKIDITEIPGFDDLHHAEGILKEAQERAARLFGAEETHYLVNGSTVGLLSAVLGSTQRGDRILMARNCHKSVYNAVCLNELEPVYIYPARCEDTGMNGPISPEDVAKALGENPDIRAVVITSPTYDGVVSDISCIAETAHERGIPLILDEAHGAHFGFHPYFPLNGNALGADIVIHSLHKTLPSLTQTALLHINGDLADRGRVRRYLHILQSSSPSYVLMASLDECVRTLDGRGPEIFERYVSVLDHTRQALSGMSHLRLLETAMYDRSKILVSCAGLYERDEYEKDRRETKNYTGKQLYQELNEKYLLQMEMASLSYIIAMTSPADTESAMRRLENALFEIDGKLAKNGMNDGENASPNSEKTEGFAGNEMIYTPVEAERLVYRKKQETMCVPLQECGGRIALEYAYVYPPGIPLIVPGERVSEEVTGQIAEYERSGFEIEGTGRKGWIEVQKNG</sequence>
<comment type="cofactor">
    <cofactor evidence="1">
        <name>pyridoxal 5'-phosphate</name>
        <dbReference type="ChEBI" id="CHEBI:597326"/>
    </cofactor>
</comment>
<dbReference type="GO" id="GO:0008483">
    <property type="term" value="F:transaminase activity"/>
    <property type="evidence" value="ECO:0007669"/>
    <property type="project" value="UniProtKB-KW"/>
</dbReference>
<dbReference type="PANTHER" id="PTHR43277">
    <property type="entry name" value="ARGININE DECARBOXYLASE"/>
    <property type="match status" value="1"/>
</dbReference>
<dbReference type="Gene3D" id="3.90.100.10">
    <property type="entry name" value="Orn/Lys/Arg decarboxylase, C-terminal domain"/>
    <property type="match status" value="1"/>
</dbReference>
<evidence type="ECO:0000256" key="1">
    <source>
        <dbReference type="ARBA" id="ARBA00001933"/>
    </source>
</evidence>
<organism evidence="8 9">
    <name type="scientific">Ruminococcus turbiniformis</name>
    <dbReference type="NCBI Taxonomy" id="2881258"/>
    <lineage>
        <taxon>Bacteria</taxon>
        <taxon>Bacillati</taxon>
        <taxon>Bacillota</taxon>
        <taxon>Clostridia</taxon>
        <taxon>Eubacteriales</taxon>
        <taxon>Oscillospiraceae</taxon>
        <taxon>Ruminococcus</taxon>
    </lineage>
</organism>
<evidence type="ECO:0000259" key="6">
    <source>
        <dbReference type="Pfam" id="PF01276"/>
    </source>
</evidence>
<keyword evidence="5" id="KW-0456">Lyase</keyword>
<proteinExistence type="inferred from homology"/>
<evidence type="ECO:0000256" key="5">
    <source>
        <dbReference type="ARBA" id="ARBA00023239"/>
    </source>
</evidence>
<dbReference type="InterPro" id="IPR015421">
    <property type="entry name" value="PyrdxlP-dep_Trfase_major"/>
</dbReference>
<dbReference type="RefSeq" id="WP_227707398.1">
    <property type="nucleotide sequence ID" value="NZ_JAJEQX010000010.1"/>
</dbReference>
<feature type="domain" description="Orn/Lys/Arg decarboxylase C-terminal" evidence="7">
    <location>
        <begin position="406"/>
        <end position="464"/>
    </location>
</feature>
<keyword evidence="9" id="KW-1185">Reference proteome</keyword>
<gene>
    <name evidence="8" type="ORF">LKD70_07400</name>
</gene>
<dbReference type="InterPro" id="IPR036633">
    <property type="entry name" value="Prn/Lys/Arg_de-COase_C_sf"/>
</dbReference>
<protein>
    <submittedName>
        <fullName evidence="8">Aminotransferase class V-fold PLP-dependent enzyme</fullName>
    </submittedName>
</protein>
<keyword evidence="8" id="KW-0808">Transferase</keyword>
<dbReference type="InterPro" id="IPR008286">
    <property type="entry name" value="Prn/Lys/Arg_de-COase_C"/>
</dbReference>
<name>A0ABS8FW37_9FIRM</name>
<dbReference type="SUPFAM" id="SSF53383">
    <property type="entry name" value="PLP-dependent transferases"/>
    <property type="match status" value="1"/>
</dbReference>
<evidence type="ECO:0000313" key="9">
    <source>
        <dbReference type="Proteomes" id="UP001198151"/>
    </source>
</evidence>
<keyword evidence="3" id="KW-0210">Decarboxylase</keyword>
<evidence type="ECO:0000256" key="4">
    <source>
        <dbReference type="ARBA" id="ARBA00022898"/>
    </source>
</evidence>
<feature type="domain" description="Orn/Lys/Arg decarboxylases family 1 pyridoxal-P attachment site" evidence="6">
    <location>
        <begin position="4"/>
        <end position="298"/>
    </location>
</feature>
<dbReference type="InterPro" id="IPR052357">
    <property type="entry name" value="Orn_Lys_Arg_decarboxylase-I"/>
</dbReference>